<dbReference type="GeneID" id="59381364"/>
<reference evidence="2" key="1">
    <citation type="submission" date="2019-07" db="EMBL/GenBank/DDBJ databases">
        <authorList>
            <person name="Palmer J.M."/>
        </authorList>
    </citation>
    <scope>NUCLEOTIDE SEQUENCE</scope>
    <source>
        <strain evidence="2">PC9</strain>
    </source>
</reference>
<accession>A0A8H6ZNS5</accession>
<evidence type="ECO:0000259" key="1">
    <source>
        <dbReference type="Pfam" id="PF04909"/>
    </source>
</evidence>
<dbReference type="SUPFAM" id="SSF51556">
    <property type="entry name" value="Metallo-dependent hydrolases"/>
    <property type="match status" value="1"/>
</dbReference>
<dbReference type="AlphaFoldDB" id="A0A8H6ZNS5"/>
<dbReference type="OrthoDB" id="3364440at2759"/>
<keyword evidence="3" id="KW-1185">Reference proteome</keyword>
<evidence type="ECO:0000313" key="3">
    <source>
        <dbReference type="Proteomes" id="UP000623687"/>
    </source>
</evidence>
<dbReference type="InterPro" id="IPR006680">
    <property type="entry name" value="Amidohydro-rel"/>
</dbReference>
<comment type="caution">
    <text evidence="2">The sequence shown here is derived from an EMBL/GenBank/DDBJ whole genome shotgun (WGS) entry which is preliminary data.</text>
</comment>
<dbReference type="VEuPathDB" id="FungiDB:PC9H_011546"/>
<dbReference type="GO" id="GO:0016787">
    <property type="term" value="F:hydrolase activity"/>
    <property type="evidence" value="ECO:0007669"/>
    <property type="project" value="InterPro"/>
</dbReference>
<sequence>MSSPEYPELYAAAHNFPAIDNHAHPLLKDKHRHALPFEGLISEAEGEAQQDSVHTIACLRATHQLSELYKLDPNTTTWSDIKTARDKIGYEELCETCFKPTGIRCILIDDGLVNTSNKLLAEEYHWHDRFTPSPAKRLVRVEAVAEEILKEVIIPHLSTDHLQVTPILDAFKSRLSETLTACAHDPNVVGFKSIVCYRTGLDVSTFSPPASLKFSLLDIFKVYKDEGKIRLAHKALNDHVVRTALEVSTMHRKPVQFHTGLGDNDITLVNASPSKLQPIIKAFPDATFVLLHSAYPFTREAGYLTAVYSNVFLDFGEVFPFVSGHGQRAIIQQVLELCPTNKILWSTDGHWWPESFYLGTIQARQALYEALADVVRHGEITEAQAVQIVRNALFYNANRVYALGLEPGISA</sequence>
<proteinExistence type="predicted"/>
<protein>
    <recommendedName>
        <fullName evidence="1">Amidohydrolase-related domain-containing protein</fullName>
    </recommendedName>
</protein>
<dbReference type="EMBL" id="JACETU010000009">
    <property type="protein sequence ID" value="KAF7421027.1"/>
    <property type="molecule type" value="Genomic_DNA"/>
</dbReference>
<organism evidence="2 3">
    <name type="scientific">Pleurotus ostreatus</name>
    <name type="common">Oyster mushroom</name>
    <name type="synonym">White-rot fungus</name>
    <dbReference type="NCBI Taxonomy" id="5322"/>
    <lineage>
        <taxon>Eukaryota</taxon>
        <taxon>Fungi</taxon>
        <taxon>Dikarya</taxon>
        <taxon>Basidiomycota</taxon>
        <taxon>Agaricomycotina</taxon>
        <taxon>Agaricomycetes</taxon>
        <taxon>Agaricomycetidae</taxon>
        <taxon>Agaricales</taxon>
        <taxon>Pleurotineae</taxon>
        <taxon>Pleurotaceae</taxon>
        <taxon>Pleurotus</taxon>
    </lineage>
</organism>
<gene>
    <name evidence="2" type="ORF">PC9H_011546</name>
</gene>
<dbReference type="Pfam" id="PF04909">
    <property type="entry name" value="Amidohydro_2"/>
    <property type="match status" value="1"/>
</dbReference>
<evidence type="ECO:0000313" key="2">
    <source>
        <dbReference type="EMBL" id="KAF7421027.1"/>
    </source>
</evidence>
<dbReference type="Proteomes" id="UP000623687">
    <property type="component" value="Unassembled WGS sequence"/>
</dbReference>
<feature type="domain" description="Amidohydrolase-related" evidence="1">
    <location>
        <begin position="173"/>
        <end position="401"/>
    </location>
</feature>
<dbReference type="RefSeq" id="XP_036626885.1">
    <property type="nucleotide sequence ID" value="XM_036781030.1"/>
</dbReference>
<dbReference type="InterPro" id="IPR032466">
    <property type="entry name" value="Metal_Hydrolase"/>
</dbReference>
<dbReference type="PANTHER" id="PTHR43383:SF2">
    <property type="entry name" value="AMIDOHYDROLASE 2 FAMILY PROTEIN"/>
    <property type="match status" value="1"/>
</dbReference>
<dbReference type="Gene3D" id="3.20.20.140">
    <property type="entry name" value="Metal-dependent hydrolases"/>
    <property type="match status" value="1"/>
</dbReference>
<dbReference type="PANTHER" id="PTHR43383">
    <property type="entry name" value="NODULIN 6"/>
    <property type="match status" value="1"/>
</dbReference>
<name>A0A8H6ZNS5_PLEOS</name>